<evidence type="ECO:0000313" key="5">
    <source>
        <dbReference type="EMBL" id="SFD80015.1"/>
    </source>
</evidence>
<dbReference type="GO" id="GO:0004850">
    <property type="term" value="F:uridine phosphorylase activity"/>
    <property type="evidence" value="ECO:0007669"/>
    <property type="project" value="UniProtKB-EC"/>
</dbReference>
<dbReference type="EC" id="2.4.2.3" evidence="1"/>
<dbReference type="PANTHER" id="PTHR43691:SF11">
    <property type="entry name" value="FI09636P-RELATED"/>
    <property type="match status" value="1"/>
</dbReference>
<evidence type="ECO:0000256" key="3">
    <source>
        <dbReference type="ARBA" id="ARBA00048447"/>
    </source>
</evidence>
<name>A0A1I1VB34_9BACT</name>
<dbReference type="InterPro" id="IPR035994">
    <property type="entry name" value="Nucleoside_phosphorylase_sf"/>
</dbReference>
<reference evidence="6" key="1">
    <citation type="submission" date="2016-10" db="EMBL/GenBank/DDBJ databases">
        <authorList>
            <person name="Varghese N."/>
            <person name="Submissions S."/>
        </authorList>
    </citation>
    <scope>NUCLEOTIDE SEQUENCE [LARGE SCALE GENOMIC DNA]</scope>
    <source>
        <strain evidence="6">ATCC 25963</strain>
    </source>
</reference>
<protein>
    <recommendedName>
        <fullName evidence="2">Uridine phosphorylase</fullName>
        <ecNumber evidence="1">2.4.2.3</ecNumber>
    </recommendedName>
</protein>
<dbReference type="OrthoDB" id="9782889at2"/>
<dbReference type="Gene3D" id="3.40.50.1580">
    <property type="entry name" value="Nucleoside phosphorylase domain"/>
    <property type="match status" value="1"/>
</dbReference>
<evidence type="ECO:0000256" key="2">
    <source>
        <dbReference type="ARBA" id="ARBA00021980"/>
    </source>
</evidence>
<accession>A0A1I1VB34</accession>
<keyword evidence="6" id="KW-1185">Reference proteome</keyword>
<dbReference type="RefSeq" id="WP_096330431.1">
    <property type="nucleotide sequence ID" value="NZ_FOMX01000004.1"/>
</dbReference>
<evidence type="ECO:0000313" key="6">
    <source>
        <dbReference type="Proteomes" id="UP000199400"/>
    </source>
</evidence>
<proteinExistence type="predicted"/>
<dbReference type="Proteomes" id="UP000199400">
    <property type="component" value="Unassembled WGS sequence"/>
</dbReference>
<comment type="catalytic activity">
    <reaction evidence="3">
        <text>uridine + phosphate = alpha-D-ribose 1-phosphate + uracil</text>
        <dbReference type="Rhea" id="RHEA:24388"/>
        <dbReference type="ChEBI" id="CHEBI:16704"/>
        <dbReference type="ChEBI" id="CHEBI:17568"/>
        <dbReference type="ChEBI" id="CHEBI:43474"/>
        <dbReference type="ChEBI" id="CHEBI:57720"/>
        <dbReference type="EC" id="2.4.2.3"/>
    </reaction>
</comment>
<dbReference type="CDD" id="cd17767">
    <property type="entry name" value="UP_EcUdp-like"/>
    <property type="match status" value="1"/>
</dbReference>
<dbReference type="PANTHER" id="PTHR43691">
    <property type="entry name" value="URIDINE PHOSPHORYLASE"/>
    <property type="match status" value="1"/>
</dbReference>
<dbReference type="GO" id="GO:0005829">
    <property type="term" value="C:cytosol"/>
    <property type="evidence" value="ECO:0007669"/>
    <property type="project" value="TreeGrafter"/>
</dbReference>
<sequence>MTQGYESATNVRDAEGRQYHIALKPGEVARHVILVGDPERARRVAGNFEAVELERSNREYVTITGRHDGLRVSVMGTGMGAASTEIAIVELCQCVERPVMIRCGSTGALQPGMALGDLVISQAALRLENTTRFYVEDSYPAVADPQAVMALAAAADAIGQRYHVGVTATSPSFYAGQGRAIAGFPPREPDIVERLARQGVKNLEMETACLLTLATLRGFVAGAVCAVYATRADDVFISPAQKDMAEKACIATGLGALHLLDAMERARGARPIWHPGLGLNESGA</sequence>
<dbReference type="EMBL" id="FOMX01000004">
    <property type="protein sequence ID" value="SFD80015.1"/>
    <property type="molecule type" value="Genomic_DNA"/>
</dbReference>
<dbReference type="GO" id="GO:0009116">
    <property type="term" value="P:nucleoside metabolic process"/>
    <property type="evidence" value="ECO:0007669"/>
    <property type="project" value="InterPro"/>
</dbReference>
<dbReference type="SUPFAM" id="SSF53167">
    <property type="entry name" value="Purine and uridine phosphorylases"/>
    <property type="match status" value="1"/>
</dbReference>
<organism evidence="5 6">
    <name type="scientific">Nannocystis exedens</name>
    <dbReference type="NCBI Taxonomy" id="54"/>
    <lineage>
        <taxon>Bacteria</taxon>
        <taxon>Pseudomonadati</taxon>
        <taxon>Myxococcota</taxon>
        <taxon>Polyangia</taxon>
        <taxon>Nannocystales</taxon>
        <taxon>Nannocystaceae</taxon>
        <taxon>Nannocystis</taxon>
    </lineage>
</organism>
<evidence type="ECO:0000259" key="4">
    <source>
        <dbReference type="Pfam" id="PF01048"/>
    </source>
</evidence>
<dbReference type="STRING" id="54.SAMN02745121_01666"/>
<feature type="domain" description="Nucleoside phosphorylase" evidence="4">
    <location>
        <begin position="31"/>
        <end position="233"/>
    </location>
</feature>
<dbReference type="AlphaFoldDB" id="A0A1I1VB34"/>
<dbReference type="InterPro" id="IPR000845">
    <property type="entry name" value="Nucleoside_phosphorylase_d"/>
</dbReference>
<gene>
    <name evidence="5" type="ORF">SAMN02745121_01666</name>
</gene>
<dbReference type="Pfam" id="PF01048">
    <property type="entry name" value="PNP_UDP_1"/>
    <property type="match status" value="1"/>
</dbReference>
<evidence type="ECO:0000256" key="1">
    <source>
        <dbReference type="ARBA" id="ARBA00011888"/>
    </source>
</evidence>